<keyword evidence="12" id="KW-0648">Protein biosynthesis</keyword>
<dbReference type="EMBL" id="JALJOR010000011">
    <property type="protein sequence ID" value="KAK9808656.1"/>
    <property type="molecule type" value="Genomic_DNA"/>
</dbReference>
<dbReference type="PANTHER" id="PTHR10947:SF0">
    <property type="entry name" value="PHENYLALANINE--TRNA LIGASE BETA SUBUNIT"/>
    <property type="match status" value="1"/>
</dbReference>
<evidence type="ECO:0000313" key="18">
    <source>
        <dbReference type="Proteomes" id="UP001489004"/>
    </source>
</evidence>
<proteinExistence type="inferred from homology"/>
<evidence type="ECO:0000256" key="6">
    <source>
        <dbReference type="ARBA" id="ARBA00022490"/>
    </source>
</evidence>
<comment type="catalytic activity">
    <reaction evidence="15">
        <text>tRNA(Phe) + L-phenylalanine + ATP = L-phenylalanyl-tRNA(Phe) + AMP + diphosphate + H(+)</text>
        <dbReference type="Rhea" id="RHEA:19413"/>
        <dbReference type="Rhea" id="RHEA-COMP:9668"/>
        <dbReference type="Rhea" id="RHEA-COMP:9699"/>
        <dbReference type="ChEBI" id="CHEBI:15378"/>
        <dbReference type="ChEBI" id="CHEBI:30616"/>
        <dbReference type="ChEBI" id="CHEBI:33019"/>
        <dbReference type="ChEBI" id="CHEBI:58095"/>
        <dbReference type="ChEBI" id="CHEBI:78442"/>
        <dbReference type="ChEBI" id="CHEBI:78531"/>
        <dbReference type="ChEBI" id="CHEBI:456215"/>
        <dbReference type="EC" id="6.1.1.20"/>
    </reaction>
</comment>
<keyword evidence="13" id="KW-0030">Aminoacyl-tRNA synthetase</keyword>
<evidence type="ECO:0000256" key="1">
    <source>
        <dbReference type="ARBA" id="ARBA00001946"/>
    </source>
</evidence>
<dbReference type="GO" id="GO:0004826">
    <property type="term" value="F:phenylalanine-tRNA ligase activity"/>
    <property type="evidence" value="ECO:0007669"/>
    <property type="project" value="UniProtKB-EC"/>
</dbReference>
<reference evidence="17 18" key="1">
    <citation type="journal article" date="2024" name="Nat. Commun.">
        <title>Phylogenomics reveals the evolutionary origins of lichenization in chlorophyte algae.</title>
        <authorList>
            <person name="Puginier C."/>
            <person name="Libourel C."/>
            <person name="Otte J."/>
            <person name="Skaloud P."/>
            <person name="Haon M."/>
            <person name="Grisel S."/>
            <person name="Petersen M."/>
            <person name="Berrin J.G."/>
            <person name="Delaux P.M."/>
            <person name="Dal Grande F."/>
            <person name="Keller J."/>
        </authorList>
    </citation>
    <scope>NUCLEOTIDE SEQUENCE [LARGE SCALE GENOMIC DNA]</scope>
    <source>
        <strain evidence="17 18">SAG 2043</strain>
    </source>
</reference>
<dbReference type="GO" id="GO:0005524">
    <property type="term" value="F:ATP binding"/>
    <property type="evidence" value="ECO:0007669"/>
    <property type="project" value="UniProtKB-KW"/>
</dbReference>
<dbReference type="FunFam" id="3.50.40.10:FF:000002">
    <property type="entry name" value="phenylalanine--tRNA ligase beta subunit"/>
    <property type="match status" value="1"/>
</dbReference>
<keyword evidence="9" id="KW-0547">Nucleotide-binding</keyword>
<evidence type="ECO:0000256" key="11">
    <source>
        <dbReference type="ARBA" id="ARBA00022842"/>
    </source>
</evidence>
<dbReference type="FunFam" id="3.30.930.10:FF:000059">
    <property type="entry name" value="phenylalanine--tRNA ligase beta subunit"/>
    <property type="match status" value="1"/>
</dbReference>
<evidence type="ECO:0000256" key="14">
    <source>
        <dbReference type="ARBA" id="ARBA00033189"/>
    </source>
</evidence>
<dbReference type="InterPro" id="IPR004531">
    <property type="entry name" value="Phe-tRNA-synth_IIc_bsu_arc_euk"/>
</dbReference>
<dbReference type="InterPro" id="IPR005147">
    <property type="entry name" value="tRNA_synthase_B5-dom"/>
</dbReference>
<dbReference type="FunFam" id="3.30.56.10:FF:000005">
    <property type="entry name" value="Phenylalanine--tRNA ligase beta subunit"/>
    <property type="match status" value="1"/>
</dbReference>
<name>A0AAW1PGY1_9CHLO</name>
<dbReference type="GO" id="GO:0003723">
    <property type="term" value="F:RNA binding"/>
    <property type="evidence" value="ECO:0007669"/>
    <property type="project" value="InterPro"/>
</dbReference>
<keyword evidence="11" id="KW-0460">Magnesium</keyword>
<dbReference type="Gene3D" id="3.30.56.10">
    <property type="match status" value="2"/>
</dbReference>
<keyword evidence="6" id="KW-0963">Cytoplasm</keyword>
<keyword evidence="7" id="KW-0436">Ligase</keyword>
<evidence type="ECO:0000256" key="10">
    <source>
        <dbReference type="ARBA" id="ARBA00022840"/>
    </source>
</evidence>
<evidence type="ECO:0000313" key="17">
    <source>
        <dbReference type="EMBL" id="KAK9808656.1"/>
    </source>
</evidence>
<evidence type="ECO:0000256" key="8">
    <source>
        <dbReference type="ARBA" id="ARBA00022723"/>
    </source>
</evidence>
<keyword evidence="8" id="KW-0479">Metal-binding</keyword>
<organism evidence="17 18">
    <name type="scientific">[Myrmecia] bisecta</name>
    <dbReference type="NCBI Taxonomy" id="41462"/>
    <lineage>
        <taxon>Eukaryota</taxon>
        <taxon>Viridiplantae</taxon>
        <taxon>Chlorophyta</taxon>
        <taxon>core chlorophytes</taxon>
        <taxon>Trebouxiophyceae</taxon>
        <taxon>Trebouxiales</taxon>
        <taxon>Trebouxiaceae</taxon>
        <taxon>Myrmecia</taxon>
    </lineage>
</organism>
<dbReference type="SMART" id="SM00873">
    <property type="entry name" value="B3_4"/>
    <property type="match status" value="1"/>
</dbReference>
<comment type="similarity">
    <text evidence="3">Belongs to the phenylalanyl-tRNA synthetase beta subunit family. Type 2 subfamily.</text>
</comment>
<evidence type="ECO:0000256" key="5">
    <source>
        <dbReference type="ARBA" id="ARBA00012814"/>
    </source>
</evidence>
<comment type="subcellular location">
    <subcellularLocation>
        <location evidence="2">Cytoplasm</location>
    </subcellularLocation>
</comment>
<evidence type="ECO:0000256" key="13">
    <source>
        <dbReference type="ARBA" id="ARBA00023146"/>
    </source>
</evidence>
<evidence type="ECO:0000256" key="3">
    <source>
        <dbReference type="ARBA" id="ARBA00007438"/>
    </source>
</evidence>
<dbReference type="Gene3D" id="3.50.40.10">
    <property type="entry name" value="Phenylalanyl-trna Synthetase, Chain B, domain 3"/>
    <property type="match status" value="1"/>
</dbReference>
<dbReference type="InterPro" id="IPR040659">
    <property type="entry name" value="PhetRS_B1"/>
</dbReference>
<dbReference type="SMART" id="SM00874">
    <property type="entry name" value="B5"/>
    <property type="match status" value="1"/>
</dbReference>
<evidence type="ECO:0000256" key="9">
    <source>
        <dbReference type="ARBA" id="ARBA00022741"/>
    </source>
</evidence>
<dbReference type="GO" id="GO:0006432">
    <property type="term" value="P:phenylalanyl-tRNA aminoacylation"/>
    <property type="evidence" value="ECO:0007669"/>
    <property type="project" value="InterPro"/>
</dbReference>
<dbReference type="Pfam" id="PF03483">
    <property type="entry name" value="B3_4"/>
    <property type="match status" value="1"/>
</dbReference>
<dbReference type="InterPro" id="IPR009061">
    <property type="entry name" value="DNA-bd_dom_put_sf"/>
</dbReference>
<dbReference type="GO" id="GO:0009328">
    <property type="term" value="C:phenylalanine-tRNA ligase complex"/>
    <property type="evidence" value="ECO:0007669"/>
    <property type="project" value="TreeGrafter"/>
</dbReference>
<evidence type="ECO:0000256" key="15">
    <source>
        <dbReference type="ARBA" id="ARBA00049255"/>
    </source>
</evidence>
<dbReference type="PANTHER" id="PTHR10947">
    <property type="entry name" value="PHENYLALANYL-TRNA SYNTHETASE BETA CHAIN AND LEUCINE-RICH REPEAT-CONTAINING PROTEIN 47"/>
    <property type="match status" value="1"/>
</dbReference>
<dbReference type="GO" id="GO:0000287">
    <property type="term" value="F:magnesium ion binding"/>
    <property type="evidence" value="ECO:0007669"/>
    <property type="project" value="InterPro"/>
</dbReference>
<dbReference type="AlphaFoldDB" id="A0AAW1PGY1"/>
<comment type="cofactor">
    <cofactor evidence="1">
        <name>Mg(2+)</name>
        <dbReference type="ChEBI" id="CHEBI:18420"/>
    </cofactor>
</comment>
<dbReference type="CDD" id="cd00769">
    <property type="entry name" value="PheRS_beta_core"/>
    <property type="match status" value="1"/>
</dbReference>
<dbReference type="InterPro" id="IPR045060">
    <property type="entry name" value="Phe-tRNA-ligase_IIc_bsu"/>
</dbReference>
<dbReference type="InterPro" id="IPR041616">
    <property type="entry name" value="PheRS_beta_core"/>
</dbReference>
<sequence>MPIVSVGRDKLFKALGRSYTEDEFQTLCFEYGIELDDVTSEKELLQKEHQSSGHADLKDASDEVLYKIDIPANRYDMLCLEGIARALNIFNRRIPDVQYRLADMTGKKRLQMTVKPETVLVRPFIVCAVLRGVKFDVANYKSFIDLQDKLHQNLCRQRSLVAIGTHDLGMIQGPFTYEALPPEEIEFVPLKQTKSFNGATLLQHYLDHDIKLRKFVPIIHKSIVYPVVLDAKRTVLSLPPIINGAHSAITLQTRDVFIECTATDLAKARIVLNTVCTMFSEYCSQPFEVEPVEVIDSFGEATVYPDVSSRAMQVDTHYINSCIGVNLKADKIAELLSRMALSAKPSQDGKAVSVMVPPTRTDVLHACDVMEDVAIAYGYNHLAWTVPQTVTLGREQPLNQLCELVRLEVAMAGWTEVLTWALCSRAENFGDLLRADDGQSAVSVGNPATLEFEVCRTTLLSGVLKTLGASKDAPLPVKLFEVSDVVLVAPVEESQVGAVNRRRLVAIYCNRESGFEIIHGLLNRVMEVLGVPLLGDFGQAKDERAHQRQSALYGGGYEWKPSTDPTFFPGRQAQVLAKGRPVGQFGIIHPRVLQNFDINFPVSALELDLEPFCFDQGYNPLPTHLYAKQMEQ</sequence>
<dbReference type="SUPFAM" id="SSF55681">
    <property type="entry name" value="Class II aaRS and biotin synthetases"/>
    <property type="match status" value="1"/>
</dbReference>
<protein>
    <recommendedName>
        <fullName evidence="5">phenylalanine--tRNA ligase</fullName>
        <ecNumber evidence="5">6.1.1.20</ecNumber>
    </recommendedName>
    <alternativeName>
        <fullName evidence="14">Phenylalanyl-tRNA synthetase beta subunit</fullName>
    </alternativeName>
</protein>
<keyword evidence="10" id="KW-0067">ATP-binding</keyword>
<dbReference type="FunFam" id="3.30.56.10:FF:000004">
    <property type="entry name" value="Phenylalanyl-tRNA synthetase, beta subunit"/>
    <property type="match status" value="1"/>
</dbReference>
<feature type="domain" description="B5" evidence="16">
    <location>
        <begin position="307"/>
        <end position="384"/>
    </location>
</feature>
<dbReference type="InterPro" id="IPR045864">
    <property type="entry name" value="aa-tRNA-synth_II/BPL/LPL"/>
</dbReference>
<comment type="caution">
    <text evidence="17">The sequence shown here is derived from an EMBL/GenBank/DDBJ whole genome shotgun (WGS) entry which is preliminary data.</text>
</comment>
<dbReference type="Pfam" id="PF18262">
    <property type="entry name" value="PhetRS_B1"/>
    <property type="match status" value="1"/>
</dbReference>
<dbReference type="Pfam" id="PF17759">
    <property type="entry name" value="tRNA_synthFbeta"/>
    <property type="match status" value="1"/>
</dbReference>
<dbReference type="Proteomes" id="UP001489004">
    <property type="component" value="Unassembled WGS sequence"/>
</dbReference>
<evidence type="ECO:0000256" key="7">
    <source>
        <dbReference type="ARBA" id="ARBA00022598"/>
    </source>
</evidence>
<dbReference type="PROSITE" id="PS51483">
    <property type="entry name" value="B5"/>
    <property type="match status" value="1"/>
</dbReference>
<evidence type="ECO:0000256" key="4">
    <source>
        <dbReference type="ARBA" id="ARBA00011209"/>
    </source>
</evidence>
<dbReference type="Gene3D" id="3.30.930.10">
    <property type="entry name" value="Bira Bifunctional Protein, Domain 2"/>
    <property type="match status" value="1"/>
</dbReference>
<gene>
    <name evidence="17" type="ORF">WJX72_001360</name>
</gene>
<dbReference type="NCBIfam" id="TIGR00471">
    <property type="entry name" value="pheT_arch"/>
    <property type="match status" value="1"/>
</dbReference>
<evidence type="ECO:0000256" key="12">
    <source>
        <dbReference type="ARBA" id="ARBA00022917"/>
    </source>
</evidence>
<evidence type="ECO:0000256" key="2">
    <source>
        <dbReference type="ARBA" id="ARBA00004496"/>
    </source>
</evidence>
<dbReference type="Pfam" id="PF03484">
    <property type="entry name" value="B5"/>
    <property type="match status" value="1"/>
</dbReference>
<dbReference type="InterPro" id="IPR005146">
    <property type="entry name" value="B3/B4_tRNA-bd"/>
</dbReference>
<evidence type="ECO:0000259" key="16">
    <source>
        <dbReference type="PROSITE" id="PS51483"/>
    </source>
</evidence>
<dbReference type="EC" id="6.1.1.20" evidence="5"/>
<keyword evidence="18" id="KW-1185">Reference proteome</keyword>
<dbReference type="InterPro" id="IPR020825">
    <property type="entry name" value="Phe-tRNA_synthase-like_B3/B4"/>
</dbReference>
<comment type="subunit">
    <text evidence="4">Tetramer of two alpha and two beta subunits.</text>
</comment>
<accession>A0AAW1PGY1</accession>
<dbReference type="SUPFAM" id="SSF46955">
    <property type="entry name" value="Putative DNA-binding domain"/>
    <property type="match status" value="2"/>
</dbReference>